<dbReference type="AlphaFoldDB" id="A0A9E3HBR7"/>
<gene>
    <name evidence="3" type="ORF">KME28_19580</name>
</gene>
<reference evidence="3" key="2">
    <citation type="journal article" date="2022" name="Microbiol. Resour. Announc.">
        <title>Metagenome Sequencing to Explore Phylogenomics of Terrestrial Cyanobacteria.</title>
        <authorList>
            <person name="Ward R.D."/>
            <person name="Stajich J.E."/>
            <person name="Johansen J.R."/>
            <person name="Huntemann M."/>
            <person name="Clum A."/>
            <person name="Foster B."/>
            <person name="Foster B."/>
            <person name="Roux S."/>
            <person name="Palaniappan K."/>
            <person name="Varghese N."/>
            <person name="Mukherjee S."/>
            <person name="Reddy T.B.K."/>
            <person name="Daum C."/>
            <person name="Copeland A."/>
            <person name="Chen I.A."/>
            <person name="Ivanova N.N."/>
            <person name="Kyrpides N.C."/>
            <person name="Shapiro N."/>
            <person name="Eloe-Fadrosh E.A."/>
            <person name="Pietrasiak N."/>
        </authorList>
    </citation>
    <scope>NUCLEOTIDE SEQUENCE</scope>
    <source>
        <strain evidence="3">HA4357-MV3</strain>
    </source>
</reference>
<comment type="caution">
    <text evidence="3">The sequence shown here is derived from an EMBL/GenBank/DDBJ whole genome shotgun (WGS) entry which is preliminary data.</text>
</comment>
<name>A0A9E3HBR7_9NOST</name>
<evidence type="ECO:0000256" key="1">
    <source>
        <dbReference type="SAM" id="MobiDB-lite"/>
    </source>
</evidence>
<accession>A0A9E3HBR7</accession>
<evidence type="ECO:0000256" key="2">
    <source>
        <dbReference type="SAM" id="SignalP"/>
    </source>
</evidence>
<keyword evidence="2" id="KW-0732">Signal</keyword>
<proteinExistence type="predicted"/>
<evidence type="ECO:0000313" key="4">
    <source>
        <dbReference type="Proteomes" id="UP000813215"/>
    </source>
</evidence>
<sequence>MKRIFTALAITSSLVLTQACASQVKSSQTRETSTSNTNAIADANSHAGHNMDHSKTLGTKENSHVGHNMGNDHNEHSGHSNLEPANAIAELTLPTSIVPKTPVSLTIDIKDKNGKSIANFDQFQEKLMHLIVVSDDLQSFQHIHPTYKNNGRFEVQTDFPYPSNYTLFSDYKVAGKAEQVSILKAQVPGQSPTTPKIDLATTKTFGNTKVNLKLPQPTIKAGQEIHVIFNLQDTDTNKSPTDLKPYLGERGHLVILKQSSPLTQADYIHAHAMKNTPNDEIHFMTSFPKAGKYKMWGQFNRNGKIITADFWIDVQ</sequence>
<dbReference type="Proteomes" id="UP000813215">
    <property type="component" value="Unassembled WGS sequence"/>
</dbReference>
<reference evidence="3" key="1">
    <citation type="submission" date="2021-05" db="EMBL/GenBank/DDBJ databases">
        <authorList>
            <person name="Pietrasiak N."/>
            <person name="Ward R."/>
            <person name="Stajich J.E."/>
            <person name="Kurbessoian T."/>
        </authorList>
    </citation>
    <scope>NUCLEOTIDE SEQUENCE</scope>
    <source>
        <strain evidence="3">HA4357-MV3</strain>
    </source>
</reference>
<organism evidence="3 4">
    <name type="scientific">Pelatocladus maniniholoensis HA4357-MV3</name>
    <dbReference type="NCBI Taxonomy" id="1117104"/>
    <lineage>
        <taxon>Bacteria</taxon>
        <taxon>Bacillati</taxon>
        <taxon>Cyanobacteriota</taxon>
        <taxon>Cyanophyceae</taxon>
        <taxon>Nostocales</taxon>
        <taxon>Nostocaceae</taxon>
        <taxon>Pelatocladus</taxon>
    </lineage>
</organism>
<feature type="signal peptide" evidence="2">
    <location>
        <begin position="1"/>
        <end position="21"/>
    </location>
</feature>
<dbReference type="EMBL" id="JAHHHW010000115">
    <property type="protein sequence ID" value="MBW4433850.1"/>
    <property type="molecule type" value="Genomic_DNA"/>
</dbReference>
<feature type="compositionally biased region" description="Polar residues" evidence="1">
    <location>
        <begin position="24"/>
        <end position="39"/>
    </location>
</feature>
<dbReference type="PROSITE" id="PS51257">
    <property type="entry name" value="PROKAR_LIPOPROTEIN"/>
    <property type="match status" value="1"/>
</dbReference>
<evidence type="ECO:0000313" key="3">
    <source>
        <dbReference type="EMBL" id="MBW4433850.1"/>
    </source>
</evidence>
<feature type="chain" id="PRO_5039316322" evidence="2">
    <location>
        <begin position="22"/>
        <end position="315"/>
    </location>
</feature>
<feature type="region of interest" description="Disordered" evidence="1">
    <location>
        <begin position="24"/>
        <end position="81"/>
    </location>
</feature>
<protein>
    <submittedName>
        <fullName evidence="3">Uncharacterized protein</fullName>
    </submittedName>
</protein>